<name>A0AAQ2C6C1_9MICO</name>
<dbReference type="Gene3D" id="3.10.520.10">
    <property type="entry name" value="ApbE-like domains"/>
    <property type="match status" value="2"/>
</dbReference>
<dbReference type="Pfam" id="PF02424">
    <property type="entry name" value="ApbE"/>
    <property type="match status" value="2"/>
</dbReference>
<accession>A0AAQ2C6C1</accession>
<evidence type="ECO:0000256" key="5">
    <source>
        <dbReference type="ARBA" id="ARBA00022679"/>
    </source>
</evidence>
<feature type="region of interest" description="Disordered" evidence="11">
    <location>
        <begin position="240"/>
        <end position="261"/>
    </location>
</feature>
<keyword evidence="6" id="KW-0479">Metal-binding</keyword>
<dbReference type="GO" id="GO:0016740">
    <property type="term" value="F:transferase activity"/>
    <property type="evidence" value="ECO:0007669"/>
    <property type="project" value="UniProtKB-KW"/>
</dbReference>
<gene>
    <name evidence="12" type="ORF">E3O49_08505</name>
</gene>
<feature type="compositionally biased region" description="Polar residues" evidence="11">
    <location>
        <begin position="245"/>
        <end position="261"/>
    </location>
</feature>
<dbReference type="InterPro" id="IPR003374">
    <property type="entry name" value="ApbE-like_sf"/>
</dbReference>
<evidence type="ECO:0000256" key="8">
    <source>
        <dbReference type="ARBA" id="ARBA00022842"/>
    </source>
</evidence>
<evidence type="ECO:0000256" key="9">
    <source>
        <dbReference type="ARBA" id="ARBA00031306"/>
    </source>
</evidence>
<keyword evidence="5 12" id="KW-0808">Transferase</keyword>
<evidence type="ECO:0000256" key="7">
    <source>
        <dbReference type="ARBA" id="ARBA00022827"/>
    </source>
</evidence>
<evidence type="ECO:0000313" key="12">
    <source>
        <dbReference type="EMBL" id="TFC47266.1"/>
    </source>
</evidence>
<organism evidence="12 13">
    <name type="scientific">Cryobacterium shii</name>
    <dbReference type="NCBI Taxonomy" id="1259235"/>
    <lineage>
        <taxon>Bacteria</taxon>
        <taxon>Bacillati</taxon>
        <taxon>Actinomycetota</taxon>
        <taxon>Actinomycetes</taxon>
        <taxon>Micrococcales</taxon>
        <taxon>Microbacteriaceae</taxon>
        <taxon>Cryobacterium</taxon>
    </lineage>
</organism>
<evidence type="ECO:0000256" key="1">
    <source>
        <dbReference type="ARBA" id="ARBA00001946"/>
    </source>
</evidence>
<evidence type="ECO:0000256" key="4">
    <source>
        <dbReference type="ARBA" id="ARBA00022630"/>
    </source>
</evidence>
<keyword evidence="4" id="KW-0285">Flavoprotein</keyword>
<keyword evidence="8" id="KW-0460">Magnesium</keyword>
<comment type="cofactor">
    <cofactor evidence="1">
        <name>Mg(2+)</name>
        <dbReference type="ChEBI" id="CHEBI:18420"/>
    </cofactor>
</comment>
<dbReference type="SUPFAM" id="SSF143631">
    <property type="entry name" value="ApbE-like"/>
    <property type="match status" value="1"/>
</dbReference>
<evidence type="ECO:0000256" key="10">
    <source>
        <dbReference type="ARBA" id="ARBA00048540"/>
    </source>
</evidence>
<comment type="catalytic activity">
    <reaction evidence="10">
        <text>L-threonyl-[protein] + FAD = FMN-L-threonyl-[protein] + AMP + H(+)</text>
        <dbReference type="Rhea" id="RHEA:36847"/>
        <dbReference type="Rhea" id="RHEA-COMP:11060"/>
        <dbReference type="Rhea" id="RHEA-COMP:11061"/>
        <dbReference type="ChEBI" id="CHEBI:15378"/>
        <dbReference type="ChEBI" id="CHEBI:30013"/>
        <dbReference type="ChEBI" id="CHEBI:57692"/>
        <dbReference type="ChEBI" id="CHEBI:74257"/>
        <dbReference type="ChEBI" id="CHEBI:456215"/>
        <dbReference type="EC" id="2.7.1.180"/>
    </reaction>
</comment>
<protein>
    <recommendedName>
        <fullName evidence="3">FAD:protein FMN transferase</fullName>
        <ecNumber evidence="2">2.7.1.180</ecNumber>
    </recommendedName>
    <alternativeName>
        <fullName evidence="9">Flavin transferase</fullName>
    </alternativeName>
</protein>
<dbReference type="GO" id="GO:0046872">
    <property type="term" value="F:metal ion binding"/>
    <property type="evidence" value="ECO:0007669"/>
    <property type="project" value="UniProtKB-KW"/>
</dbReference>
<keyword evidence="13" id="KW-1185">Reference proteome</keyword>
<evidence type="ECO:0000313" key="13">
    <source>
        <dbReference type="Proteomes" id="UP000297403"/>
    </source>
</evidence>
<dbReference type="AlphaFoldDB" id="A0AAQ2C6C1"/>
<dbReference type="InterPro" id="IPR024932">
    <property type="entry name" value="ApbE"/>
</dbReference>
<evidence type="ECO:0000256" key="2">
    <source>
        <dbReference type="ARBA" id="ARBA00011955"/>
    </source>
</evidence>
<evidence type="ECO:0000256" key="11">
    <source>
        <dbReference type="SAM" id="MobiDB-lite"/>
    </source>
</evidence>
<reference evidence="12 13" key="1">
    <citation type="submission" date="2019-03" db="EMBL/GenBank/DDBJ databases">
        <title>Genomics of glacier-inhabiting Cryobacterium strains.</title>
        <authorList>
            <person name="Liu Q."/>
            <person name="Xin Y.-H."/>
        </authorList>
    </citation>
    <scope>NUCLEOTIDE SEQUENCE [LARGE SCALE GENOMIC DNA]</scope>
    <source>
        <strain evidence="13">TMT1-22</strain>
    </source>
</reference>
<comment type="caution">
    <text evidence="12">The sequence shown here is derived from an EMBL/GenBank/DDBJ whole genome shotgun (WGS) entry which is preliminary data.</text>
</comment>
<sequence>MGTVVSIRLATDAGASAGALADVHRVFDDLDQRFSLYAPESELSLIVAGVLPLSHAGPEMRGAYTDALGWRERTNGAFTPHRPDGVLDLSGLIKGVAVEQAGLVLERHGHRVFSINAGGDILTGGVPAEGTWITGITDAADRTRLLTSVGLTPDWPAAATSGSAERGNHIWRRPDTDRSFLQATVIAGDIVTADVLATAIIAGGRPTLDHVTDRFRIAALVQLADGALLANPAFRALIARDPDGTPSSIPTASAAGSSTQS</sequence>
<evidence type="ECO:0000256" key="6">
    <source>
        <dbReference type="ARBA" id="ARBA00022723"/>
    </source>
</evidence>
<keyword evidence="7" id="KW-0274">FAD</keyword>
<proteinExistence type="predicted"/>
<dbReference type="Proteomes" id="UP000297403">
    <property type="component" value="Unassembled WGS sequence"/>
</dbReference>
<evidence type="ECO:0000256" key="3">
    <source>
        <dbReference type="ARBA" id="ARBA00016337"/>
    </source>
</evidence>
<dbReference type="PANTHER" id="PTHR30040:SF2">
    <property type="entry name" value="FAD:PROTEIN FMN TRANSFERASE"/>
    <property type="match status" value="1"/>
</dbReference>
<dbReference type="EMBL" id="SOFY01000044">
    <property type="protein sequence ID" value="TFC47266.1"/>
    <property type="molecule type" value="Genomic_DNA"/>
</dbReference>
<dbReference type="PANTHER" id="PTHR30040">
    <property type="entry name" value="THIAMINE BIOSYNTHESIS LIPOPROTEIN APBE"/>
    <property type="match status" value="1"/>
</dbReference>
<dbReference type="EC" id="2.7.1.180" evidence="2"/>